<dbReference type="Proteomes" id="UP001589702">
    <property type="component" value="Unassembled WGS sequence"/>
</dbReference>
<proteinExistence type="predicted"/>
<comment type="caution">
    <text evidence="3">The sequence shown here is derived from an EMBL/GenBank/DDBJ whole genome shotgun (WGS) entry which is preliminary data.</text>
</comment>
<feature type="domain" description="D-apionate lactonase N-terminal" evidence="1">
    <location>
        <begin position="1"/>
        <end position="103"/>
    </location>
</feature>
<evidence type="ECO:0000259" key="2">
    <source>
        <dbReference type="Pfam" id="PF25838"/>
    </source>
</evidence>
<reference evidence="3 4" key="1">
    <citation type="submission" date="2024-09" db="EMBL/GenBank/DDBJ databases">
        <authorList>
            <person name="Sun Q."/>
            <person name="Mori K."/>
        </authorList>
    </citation>
    <scope>NUCLEOTIDE SEQUENCE [LARGE SCALE GENOMIC DNA]</scope>
    <source>
        <strain evidence="3 4">JCM 1334</strain>
    </source>
</reference>
<dbReference type="EMBL" id="JBHMBC010000017">
    <property type="protein sequence ID" value="MFB9820072.1"/>
    <property type="molecule type" value="Genomic_DNA"/>
</dbReference>
<dbReference type="InterPro" id="IPR058787">
    <property type="entry name" value="ApnL_M"/>
</dbReference>
<evidence type="ECO:0000313" key="4">
    <source>
        <dbReference type="Proteomes" id="UP001589702"/>
    </source>
</evidence>
<dbReference type="RefSeq" id="WP_234752795.1">
    <property type="nucleotide sequence ID" value="NZ_BAAAWN010000001.1"/>
</dbReference>
<organism evidence="3 4">
    <name type="scientific">Arthrobacter ramosus</name>
    <dbReference type="NCBI Taxonomy" id="1672"/>
    <lineage>
        <taxon>Bacteria</taxon>
        <taxon>Bacillati</taxon>
        <taxon>Actinomycetota</taxon>
        <taxon>Actinomycetes</taxon>
        <taxon>Micrococcales</taxon>
        <taxon>Micrococcaceae</taxon>
        <taxon>Arthrobacter</taxon>
    </lineage>
</organism>
<sequence length="463" mass="48719">MVLHRPDDAGRAVSIGSPGGASTPSFFPMDISPHQPFMDVSSMAWERDGTRFRLDFHGDVFETEDQRNWTDASFKTYSTPLSKPFPVDVSAGDRVHQSVLLTAMPGPVAPSVRQSEGVLAVLDGGAARVPGLSVSATPVSATSASATTSKTRPEPIPGLDALLLELAPGPDAEHILRLATAEAADLGVPLDVRLSVDSSDRIGGLLDLLPLDNVVRLAVFDAFSHVTEPKLWDELRDEARRRDFTGTLLSGARSHFTELNRNAERLPADADAVSFSITPQMHATEVPHVVETLPMQRLVALNALRIGSGRPLHLGPVTLKARFNAVATEGDDAAAEAMATDPLQPEAFTAAWLLGSIAALSFPGVESVSYFEAAGSRGIRGPGGFTPAGELLAAVAALRGCEVLDVAGGVPGVVLYPVRGGGTTVLFAANLTAKPLSVVVRLPGGDSTNLEFEPWTAVVPRVD</sequence>
<dbReference type="Pfam" id="PF25837">
    <property type="entry name" value="Apionate_lact_N"/>
    <property type="match status" value="1"/>
</dbReference>
<dbReference type="Pfam" id="PF25838">
    <property type="entry name" value="Apionate_lact_M"/>
    <property type="match status" value="1"/>
</dbReference>
<dbReference type="InterPro" id="IPR058788">
    <property type="entry name" value="ApnL_N"/>
</dbReference>
<gene>
    <name evidence="3" type="ORF">ACFFP1_11240</name>
</gene>
<keyword evidence="4" id="KW-1185">Reference proteome</keyword>
<evidence type="ECO:0000313" key="3">
    <source>
        <dbReference type="EMBL" id="MFB9820072.1"/>
    </source>
</evidence>
<feature type="domain" description="D-apionate lactonase TIM barrel" evidence="2">
    <location>
        <begin position="233"/>
        <end position="400"/>
    </location>
</feature>
<evidence type="ECO:0000259" key="1">
    <source>
        <dbReference type="Pfam" id="PF25837"/>
    </source>
</evidence>
<accession>A0ABV5Y1M1</accession>
<protein>
    <submittedName>
        <fullName evidence="3">Uncharacterized protein</fullName>
    </submittedName>
</protein>
<name>A0ABV5Y1M1_ARTRM</name>